<dbReference type="PROSITE" id="PS50198">
    <property type="entry name" value="PPIC_PPIASE_2"/>
    <property type="match status" value="1"/>
</dbReference>
<dbReference type="InterPro" id="IPR000297">
    <property type="entry name" value="PPIase_PpiC"/>
</dbReference>
<feature type="domain" description="PpiC" evidence="2">
    <location>
        <begin position="138"/>
        <end position="234"/>
    </location>
</feature>
<dbReference type="SUPFAM" id="SSF54534">
    <property type="entry name" value="FKBP-like"/>
    <property type="match status" value="1"/>
</dbReference>
<dbReference type="EMBL" id="CP047593">
    <property type="protein sequence ID" value="QHI68057.1"/>
    <property type="molecule type" value="Genomic_DNA"/>
</dbReference>
<dbReference type="InterPro" id="IPR027304">
    <property type="entry name" value="Trigger_fact/SurA_dom_sf"/>
</dbReference>
<proteinExistence type="predicted"/>
<sequence>MKISVNGEAISPEVIQREVQNYRQKNLGANEKEAFDAVSSQMVDWTLIRQVATEKGPEVSAEEIEAGFERLCRSHGGREQFFQRFGLSEDRVDEVKLDVERNCRITKFLDELSKDVSAPAEDTVVAYYKEHKSEFVHPEKVHSMHIVKHPQDEASEQAAAAELTNIRQRLLAGEDFMTVANETSECNDTSPDLGEFARGQMVPEFELVVFSMQVGEISPVFKTQFGLHIATVTEKTAAAPMSLADCRARIEEILQHDLKNDAIGRWVDAEKERAEIEVSAE</sequence>
<gene>
    <name evidence="3" type="ORF">GT409_00845</name>
</gene>
<accession>A0A6P1M2K2</accession>
<evidence type="ECO:0000313" key="4">
    <source>
        <dbReference type="Proteomes" id="UP000464954"/>
    </source>
</evidence>
<dbReference type="PANTHER" id="PTHR47245">
    <property type="entry name" value="PEPTIDYLPROLYL ISOMERASE"/>
    <property type="match status" value="1"/>
</dbReference>
<dbReference type="GO" id="GO:0003755">
    <property type="term" value="F:peptidyl-prolyl cis-trans isomerase activity"/>
    <property type="evidence" value="ECO:0007669"/>
    <property type="project" value="UniProtKB-KW"/>
</dbReference>
<dbReference type="SUPFAM" id="SSF109998">
    <property type="entry name" value="Triger factor/SurA peptide-binding domain-like"/>
    <property type="match status" value="1"/>
</dbReference>
<name>A0A6P1M2K2_9BACT</name>
<dbReference type="AlphaFoldDB" id="A0A6P1M2K2"/>
<dbReference type="KEGG" id="taer:GT409_00845"/>
<dbReference type="PANTHER" id="PTHR47245:SF2">
    <property type="entry name" value="PEPTIDYL-PROLYL CIS-TRANS ISOMERASE HP_0175-RELATED"/>
    <property type="match status" value="1"/>
</dbReference>
<dbReference type="RefSeq" id="WP_160626091.1">
    <property type="nucleotide sequence ID" value="NZ_CP047593.1"/>
</dbReference>
<dbReference type="Proteomes" id="UP000464954">
    <property type="component" value="Chromosome"/>
</dbReference>
<reference evidence="3 4" key="1">
    <citation type="submission" date="2020-01" db="EMBL/GenBank/DDBJ databases">
        <title>Ponticoccus aerotolerans gen. nov., sp. nov., an anaerobic bacterium and proposal of Ponticoccusceae fam. nov., Ponticoccusles ord. nov. and Ponticoccuse classis nov. in the phylum Kiritimatiellaeota.</title>
        <authorList>
            <person name="Zhou L.Y."/>
            <person name="Du Z.J."/>
        </authorList>
    </citation>
    <scope>NUCLEOTIDE SEQUENCE [LARGE SCALE GENOMIC DNA]</scope>
    <source>
        <strain evidence="3 4">S-5007</strain>
    </source>
</reference>
<evidence type="ECO:0000256" key="1">
    <source>
        <dbReference type="PROSITE-ProRule" id="PRU00278"/>
    </source>
</evidence>
<dbReference type="InterPro" id="IPR046357">
    <property type="entry name" value="PPIase_dom_sf"/>
</dbReference>
<dbReference type="Pfam" id="PF00639">
    <property type="entry name" value="Rotamase"/>
    <property type="match status" value="1"/>
</dbReference>
<keyword evidence="1" id="KW-0697">Rotamase</keyword>
<dbReference type="InterPro" id="IPR050245">
    <property type="entry name" value="PrsA_foldase"/>
</dbReference>
<protein>
    <recommendedName>
        <fullName evidence="2">PpiC domain-containing protein</fullName>
    </recommendedName>
</protein>
<evidence type="ECO:0000313" key="3">
    <source>
        <dbReference type="EMBL" id="QHI68057.1"/>
    </source>
</evidence>
<dbReference type="Gene3D" id="3.10.50.40">
    <property type="match status" value="1"/>
</dbReference>
<evidence type="ECO:0000259" key="2">
    <source>
        <dbReference type="PROSITE" id="PS50198"/>
    </source>
</evidence>
<keyword evidence="1" id="KW-0413">Isomerase</keyword>
<dbReference type="Gene3D" id="1.10.4030.10">
    <property type="entry name" value="Porin chaperone SurA, peptide-binding domain"/>
    <property type="match status" value="1"/>
</dbReference>
<organism evidence="3 4">
    <name type="scientific">Tichowtungia aerotolerans</name>
    <dbReference type="NCBI Taxonomy" id="2697043"/>
    <lineage>
        <taxon>Bacteria</taxon>
        <taxon>Pseudomonadati</taxon>
        <taxon>Kiritimatiellota</taxon>
        <taxon>Tichowtungiia</taxon>
        <taxon>Tichowtungiales</taxon>
        <taxon>Tichowtungiaceae</taxon>
        <taxon>Tichowtungia</taxon>
    </lineage>
</organism>
<keyword evidence="4" id="KW-1185">Reference proteome</keyword>